<dbReference type="CDD" id="cd13438">
    <property type="entry name" value="SPFH_eoslipins_u2"/>
    <property type="match status" value="1"/>
</dbReference>
<dbReference type="Pfam" id="PF01145">
    <property type="entry name" value="Band_7"/>
    <property type="match status" value="1"/>
</dbReference>
<organism evidence="4 5">
    <name type="scientific">Candidatus Defluviibacterium haderslevense</name>
    <dbReference type="NCBI Taxonomy" id="2981993"/>
    <lineage>
        <taxon>Bacteria</taxon>
        <taxon>Pseudomonadati</taxon>
        <taxon>Bacteroidota</taxon>
        <taxon>Saprospiria</taxon>
        <taxon>Saprospirales</taxon>
        <taxon>Saprospiraceae</taxon>
        <taxon>Candidatus Defluviibacterium</taxon>
    </lineage>
</organism>
<evidence type="ECO:0000313" key="5">
    <source>
        <dbReference type="Proteomes" id="UP000808349"/>
    </source>
</evidence>
<dbReference type="InterPro" id="IPR043202">
    <property type="entry name" value="Band-7_stomatin-like"/>
</dbReference>
<comment type="caution">
    <text evidence="4">The sequence shown here is derived from an EMBL/GenBank/DDBJ whole genome shotgun (WGS) entry which is preliminary data.</text>
</comment>
<dbReference type="InterPro" id="IPR001107">
    <property type="entry name" value="Band_7"/>
</dbReference>
<proteinExistence type="inferred from homology"/>
<dbReference type="SUPFAM" id="SSF117892">
    <property type="entry name" value="Band 7/SPFH domain"/>
    <property type="match status" value="1"/>
</dbReference>
<evidence type="ECO:0000256" key="2">
    <source>
        <dbReference type="ARBA" id="ARBA00008164"/>
    </source>
</evidence>
<dbReference type="SMART" id="SM00244">
    <property type="entry name" value="PHB"/>
    <property type="match status" value="1"/>
</dbReference>
<dbReference type="PANTHER" id="PTHR10264:SF19">
    <property type="entry name" value="AT06885P-RELATED"/>
    <property type="match status" value="1"/>
</dbReference>
<comment type="similarity">
    <text evidence="2">Belongs to the band 7/mec-2 family.</text>
</comment>
<gene>
    <name evidence="4" type="ORF">IPO85_11050</name>
</gene>
<evidence type="ECO:0000256" key="1">
    <source>
        <dbReference type="ARBA" id="ARBA00004167"/>
    </source>
</evidence>
<dbReference type="PANTHER" id="PTHR10264">
    <property type="entry name" value="BAND 7 PROTEIN-RELATED"/>
    <property type="match status" value="1"/>
</dbReference>
<name>A0A9D7SA37_9BACT</name>
<dbReference type="AlphaFoldDB" id="A0A9D7SA37"/>
<evidence type="ECO:0000313" key="4">
    <source>
        <dbReference type="EMBL" id="MBK9718028.1"/>
    </source>
</evidence>
<comment type="subcellular location">
    <subcellularLocation>
        <location evidence="1">Membrane</location>
        <topology evidence="1">Single-pass membrane protein</topology>
    </subcellularLocation>
</comment>
<dbReference type="Gene3D" id="3.30.479.30">
    <property type="entry name" value="Band 7 domain"/>
    <property type="match status" value="1"/>
</dbReference>
<evidence type="ECO:0000259" key="3">
    <source>
        <dbReference type="SMART" id="SM00244"/>
    </source>
</evidence>
<protein>
    <submittedName>
        <fullName evidence="4">Slipin family protein</fullName>
    </submittedName>
</protein>
<dbReference type="GO" id="GO:0005886">
    <property type="term" value="C:plasma membrane"/>
    <property type="evidence" value="ECO:0007669"/>
    <property type="project" value="InterPro"/>
</dbReference>
<dbReference type="Proteomes" id="UP000808349">
    <property type="component" value="Unassembled WGS sequence"/>
</dbReference>
<dbReference type="InterPro" id="IPR036013">
    <property type="entry name" value="Band_7/SPFH_dom_sf"/>
</dbReference>
<accession>A0A9D7SA37</accession>
<dbReference type="EMBL" id="JADKFW010000007">
    <property type="protein sequence ID" value="MBK9718028.1"/>
    <property type="molecule type" value="Genomic_DNA"/>
</dbReference>
<reference evidence="4 5" key="1">
    <citation type="submission" date="2020-10" db="EMBL/GenBank/DDBJ databases">
        <title>Connecting structure to function with the recovery of over 1000 high-quality activated sludge metagenome-assembled genomes encoding full-length rRNA genes using long-read sequencing.</title>
        <authorList>
            <person name="Singleton C.M."/>
            <person name="Petriglieri F."/>
            <person name="Kristensen J.M."/>
            <person name="Kirkegaard R.H."/>
            <person name="Michaelsen T.Y."/>
            <person name="Andersen M.H."/>
            <person name="Karst S.M."/>
            <person name="Dueholm M.S."/>
            <person name="Nielsen P.H."/>
            <person name="Albertsen M."/>
        </authorList>
    </citation>
    <scope>NUCLEOTIDE SEQUENCE [LARGE SCALE GENOMIC DNA]</scope>
    <source>
        <strain evidence="4">Ribe_18-Q3-R11-54_BAT3C.373</strain>
    </source>
</reference>
<sequence>MAIFKKKLQVKPNTKGYLYRNNNFEQILNSGYHEFWDFKNRIELFCLPTSSKLIAVTNQEVLTKDNVALRFSFNILYKITDGQKLLTQFSLDRQITYIILELEQRICNIVQIFLRDRIAEMDSETLNEKRNELTEFKTEEMENQVFPFGVTIEHAQLKDLTFPKTIQDLFAKHLEAKVRAKADLENARTKVATARTLKNASELMKGDDNIKFFQLLETIGKIAEKGKHTFNFGDITQLTKNESAK</sequence>
<feature type="domain" description="Band 7" evidence="3">
    <location>
        <begin position="2"/>
        <end position="174"/>
    </location>
</feature>